<gene>
    <name evidence="1" type="ORF">TL16_g07707</name>
</gene>
<name>A0A9W7AS61_9STRA</name>
<dbReference type="AlphaFoldDB" id="A0A9W7AS61"/>
<evidence type="ECO:0000313" key="2">
    <source>
        <dbReference type="Proteomes" id="UP001162640"/>
    </source>
</evidence>
<accession>A0A9W7AS61</accession>
<sequence length="184" mass="19998">MNHLFSNEFDSEKLKTNLAKNGIMGITMEGCLNLDYYNARVVTWEPAIEPSSFAVGFLSSKVGSNNKSSKEVGVEIEHFKVNVTDACLEVLGVILADRGGDQEHEGSEIKSMKKTALTAGIAAKLARNKDKGYTIKNRTGYEIYILTDGGKNLGKTIEKKIERGGEAKFDLEKSEGEKGAANSS</sequence>
<comment type="caution">
    <text evidence="1">The sequence shown here is derived from an EMBL/GenBank/DDBJ whole genome shotgun (WGS) entry which is preliminary data.</text>
</comment>
<proteinExistence type="predicted"/>
<protein>
    <submittedName>
        <fullName evidence="1">Uncharacterized protein</fullName>
    </submittedName>
</protein>
<organism evidence="1 2">
    <name type="scientific">Triparma laevis f. inornata</name>
    <dbReference type="NCBI Taxonomy" id="1714386"/>
    <lineage>
        <taxon>Eukaryota</taxon>
        <taxon>Sar</taxon>
        <taxon>Stramenopiles</taxon>
        <taxon>Ochrophyta</taxon>
        <taxon>Bolidophyceae</taxon>
        <taxon>Parmales</taxon>
        <taxon>Triparmaceae</taxon>
        <taxon>Triparma</taxon>
    </lineage>
</organism>
<reference evidence="2" key="1">
    <citation type="journal article" date="2023" name="Commun. Biol.">
        <title>Genome analysis of Parmales, the sister group of diatoms, reveals the evolutionary specialization of diatoms from phago-mixotrophs to photoautotrophs.</title>
        <authorList>
            <person name="Ban H."/>
            <person name="Sato S."/>
            <person name="Yoshikawa S."/>
            <person name="Yamada K."/>
            <person name="Nakamura Y."/>
            <person name="Ichinomiya M."/>
            <person name="Sato N."/>
            <person name="Blanc-Mathieu R."/>
            <person name="Endo H."/>
            <person name="Kuwata A."/>
            <person name="Ogata H."/>
        </authorList>
    </citation>
    <scope>NUCLEOTIDE SEQUENCE [LARGE SCALE GENOMIC DNA]</scope>
</reference>
<dbReference type="EMBL" id="BLQM01000246">
    <property type="protein sequence ID" value="GMH78201.1"/>
    <property type="molecule type" value="Genomic_DNA"/>
</dbReference>
<dbReference type="Proteomes" id="UP001162640">
    <property type="component" value="Unassembled WGS sequence"/>
</dbReference>
<evidence type="ECO:0000313" key="1">
    <source>
        <dbReference type="EMBL" id="GMH78201.1"/>
    </source>
</evidence>